<sequence>MSILSVIKQVCPVIGLTVPDAVFASTEREHIELQALANEMAQRIAFDTRDWTRLKVLATITGDGTATGFDLPSDYKRMLKKARVWPSATPYAPFSHVPDSDDWLAMTVQNYQSITGAWTLIGDQIHIKPVMANLATASFFYLSNKVVKDKDGVPKVEFSADDDVFRLDERVLKLGMIWQWKANKGQAYAEDMVNYEDALAVSSGGDKGSNILAVGQSRRSVNADCAFPGTITP</sequence>
<evidence type="ECO:0000313" key="2">
    <source>
        <dbReference type="Proteomes" id="UP001138921"/>
    </source>
</evidence>
<dbReference type="EMBL" id="JAFLWW010000002">
    <property type="protein sequence ID" value="MBT1155737.1"/>
    <property type="molecule type" value="Genomic_DNA"/>
</dbReference>
<proteinExistence type="predicted"/>
<dbReference type="Pfam" id="PF24175">
    <property type="entry name" value="SU10_adaptor"/>
    <property type="match status" value="1"/>
</dbReference>
<dbReference type="RefSeq" id="WP_214388043.1">
    <property type="nucleotide sequence ID" value="NZ_JAFLWW010000002.1"/>
</dbReference>
<dbReference type="AlphaFoldDB" id="A0A9X1AA61"/>
<comment type="caution">
    <text evidence="1">The sequence shown here is derived from an EMBL/GenBank/DDBJ whole genome shotgun (WGS) entry which is preliminary data.</text>
</comment>
<organism evidence="1 2">
    <name type="scientific">Aminobacter anthyllidis</name>
    <dbReference type="NCBI Taxonomy" id="1035067"/>
    <lineage>
        <taxon>Bacteria</taxon>
        <taxon>Pseudomonadati</taxon>
        <taxon>Pseudomonadota</taxon>
        <taxon>Alphaproteobacteria</taxon>
        <taxon>Hyphomicrobiales</taxon>
        <taxon>Phyllobacteriaceae</taxon>
        <taxon>Aminobacter</taxon>
    </lineage>
</organism>
<reference evidence="1" key="1">
    <citation type="journal article" date="2021" name="Microorganisms">
        <title>Phylogenomic Reconstruction and Metabolic Potential of the Genus Aminobacter.</title>
        <authorList>
            <person name="Artuso I."/>
            <person name="Turrini P."/>
            <person name="Pirolo M."/>
            <person name="Lugli G.A."/>
            <person name="Ventura M."/>
            <person name="Visca P."/>
        </authorList>
    </citation>
    <scope>NUCLEOTIDE SEQUENCE</scope>
    <source>
        <strain evidence="1">LMG 26462</strain>
    </source>
</reference>
<gene>
    <name evidence="1" type="ORF">J1C56_09045</name>
</gene>
<name>A0A9X1AA61_9HYPH</name>
<evidence type="ECO:0000313" key="1">
    <source>
        <dbReference type="EMBL" id="MBT1155737.1"/>
    </source>
</evidence>
<reference evidence="1" key="2">
    <citation type="submission" date="2021-03" db="EMBL/GenBank/DDBJ databases">
        <authorList>
            <person name="Artuso I."/>
            <person name="Turrini P."/>
            <person name="Pirolo M."/>
            <person name="Lugli G.A."/>
            <person name="Ventura M."/>
            <person name="Visca P."/>
        </authorList>
    </citation>
    <scope>NUCLEOTIDE SEQUENCE</scope>
    <source>
        <strain evidence="1">LMG 26462</strain>
    </source>
</reference>
<accession>A0A9X1AA61</accession>
<dbReference type="InterPro" id="IPR056209">
    <property type="entry name" value="SU10_adaptor"/>
</dbReference>
<dbReference type="Proteomes" id="UP001138921">
    <property type="component" value="Unassembled WGS sequence"/>
</dbReference>
<protein>
    <submittedName>
        <fullName evidence="1">Uncharacterized protein</fullName>
    </submittedName>
</protein>
<keyword evidence="2" id="KW-1185">Reference proteome</keyword>